<dbReference type="Proteomes" id="UP000069771">
    <property type="component" value="Chromosome"/>
</dbReference>
<keyword evidence="2" id="KW-1185">Reference proteome</keyword>
<sequence length="43" mass="5025">MIGVLYCTHDIVQHASAPETVHDSRQTKNPPKRIFLPYREDFL</sequence>
<evidence type="ECO:0000313" key="2">
    <source>
        <dbReference type="Proteomes" id="UP000069771"/>
    </source>
</evidence>
<reference evidence="1 2" key="1">
    <citation type="journal article" date="2016" name="Gut Pathog.">
        <title>Whole genome sequencing of "Faecalibaculum rodentium" ALO17, isolated from C57BL/6J laboratory mouse feces.</title>
        <authorList>
            <person name="Lim S."/>
            <person name="Chang D.H."/>
            <person name="Ahn S."/>
            <person name="Kim B.C."/>
        </authorList>
    </citation>
    <scope>NUCLEOTIDE SEQUENCE [LARGE SCALE GENOMIC DNA]</scope>
    <source>
        <strain evidence="1 2">Alo17</strain>
    </source>
</reference>
<dbReference type="AlphaFoldDB" id="A0A140DSR1"/>
<accession>A0A140DSR1</accession>
<name>A0A140DSR1_9FIRM</name>
<evidence type="ECO:0000313" key="1">
    <source>
        <dbReference type="EMBL" id="AMK53688.1"/>
    </source>
</evidence>
<proteinExistence type="predicted"/>
<dbReference type="STRING" id="1702221.AALO17_05540"/>
<organism evidence="1 2">
    <name type="scientific">Faecalibaculum rodentium</name>
    <dbReference type="NCBI Taxonomy" id="1702221"/>
    <lineage>
        <taxon>Bacteria</taxon>
        <taxon>Bacillati</taxon>
        <taxon>Bacillota</taxon>
        <taxon>Erysipelotrichia</taxon>
        <taxon>Erysipelotrichales</taxon>
        <taxon>Erysipelotrichaceae</taxon>
        <taxon>Faecalibaculum</taxon>
    </lineage>
</organism>
<dbReference type="EMBL" id="CP011391">
    <property type="protein sequence ID" value="AMK53688.1"/>
    <property type="molecule type" value="Genomic_DNA"/>
</dbReference>
<gene>
    <name evidence="1" type="ORF">AALO17_05540</name>
</gene>
<protein>
    <submittedName>
        <fullName evidence="1">Uncharacterized protein</fullName>
    </submittedName>
</protein>
<dbReference type="KEGG" id="fro:AALO17_05540"/>